<dbReference type="Ensembl" id="ENSPSIT00000001989.1">
    <property type="protein sequence ID" value="ENSPSIP00000001982.1"/>
    <property type="gene ID" value="ENSPSIG00000001989.1"/>
</dbReference>
<reference evidence="1" key="4">
    <citation type="submission" date="2025-09" db="UniProtKB">
        <authorList>
            <consortium name="Ensembl"/>
        </authorList>
    </citation>
    <scope>IDENTIFICATION</scope>
</reference>
<keyword evidence="2" id="KW-1185">Reference proteome</keyword>
<dbReference type="OrthoDB" id="8434774at2759"/>
<dbReference type="GeneTree" id="ENSGT00390000016499"/>
<reference evidence="2" key="1">
    <citation type="submission" date="2011-10" db="EMBL/GenBank/DDBJ databases">
        <authorList>
            <consortium name="Soft-shell Turtle Genome Consortium"/>
        </authorList>
    </citation>
    <scope>NUCLEOTIDE SEQUENCE [LARGE SCALE GENOMIC DNA]</scope>
    <source>
        <strain evidence="2">Daiwa-1</strain>
    </source>
</reference>
<reference evidence="2" key="2">
    <citation type="journal article" date="2013" name="Nat. Genet.">
        <title>The draft genomes of soft-shell turtle and green sea turtle yield insights into the development and evolution of the turtle-specific body plan.</title>
        <authorList>
            <person name="Wang Z."/>
            <person name="Pascual-Anaya J."/>
            <person name="Zadissa A."/>
            <person name="Li W."/>
            <person name="Niimura Y."/>
            <person name="Huang Z."/>
            <person name="Li C."/>
            <person name="White S."/>
            <person name="Xiong Z."/>
            <person name="Fang D."/>
            <person name="Wang B."/>
            <person name="Ming Y."/>
            <person name="Chen Y."/>
            <person name="Zheng Y."/>
            <person name="Kuraku S."/>
            <person name="Pignatelli M."/>
            <person name="Herrero J."/>
            <person name="Beal K."/>
            <person name="Nozawa M."/>
            <person name="Li Q."/>
            <person name="Wang J."/>
            <person name="Zhang H."/>
            <person name="Yu L."/>
            <person name="Shigenobu S."/>
            <person name="Wang J."/>
            <person name="Liu J."/>
            <person name="Flicek P."/>
            <person name="Searle S."/>
            <person name="Wang J."/>
            <person name="Kuratani S."/>
            <person name="Yin Y."/>
            <person name="Aken B."/>
            <person name="Zhang G."/>
            <person name="Irie N."/>
        </authorList>
    </citation>
    <scope>NUCLEOTIDE SEQUENCE [LARGE SCALE GENOMIC DNA]</scope>
    <source>
        <strain evidence="2">Daiwa-1</strain>
    </source>
</reference>
<proteinExistence type="predicted"/>
<dbReference type="GO" id="GO:0140494">
    <property type="term" value="C:migrasome"/>
    <property type="evidence" value="ECO:0007669"/>
    <property type="project" value="Ensembl"/>
</dbReference>
<dbReference type="PANTHER" id="PTHR35658">
    <property type="entry name" value="RCG58666, ISOFORM CRA_A"/>
    <property type="match status" value="1"/>
</dbReference>
<dbReference type="eggNOG" id="ENOG502S2I2">
    <property type="taxonomic scope" value="Eukaryota"/>
</dbReference>
<dbReference type="RefSeq" id="XP_014430518.1">
    <property type="nucleotide sequence ID" value="XM_014575032.1"/>
</dbReference>
<dbReference type="PANTHER" id="PTHR35658:SF1">
    <property type="entry name" value="CHROMOSOME 21 OPEN READING FRAME 62"/>
    <property type="match status" value="1"/>
</dbReference>
<dbReference type="GO" id="GO:0070062">
    <property type="term" value="C:extracellular exosome"/>
    <property type="evidence" value="ECO:0007669"/>
    <property type="project" value="Ensembl"/>
</dbReference>
<dbReference type="RefSeq" id="XP_006126103.1">
    <property type="nucleotide sequence ID" value="XM_006126041.2"/>
</dbReference>
<dbReference type="HOGENOM" id="CLU_079917_0_0_1"/>
<dbReference type="InterPro" id="IPR029250">
    <property type="entry name" value="ECPIP"/>
</dbReference>
<protein>
    <submittedName>
        <fullName evidence="1">Exosomal polycystin 1 interacting protein</fullName>
    </submittedName>
</protein>
<dbReference type="Pfam" id="PF15137">
    <property type="entry name" value="ECPIP"/>
    <property type="match status" value="1"/>
</dbReference>
<dbReference type="GO" id="GO:0042802">
    <property type="term" value="F:identical protein binding"/>
    <property type="evidence" value="ECO:0007669"/>
    <property type="project" value="Ensembl"/>
</dbReference>
<dbReference type="OMA" id="SRWNSEM"/>
<dbReference type="KEGG" id="pss:102462760"/>
<name>K7F1S2_PELSI</name>
<organism evidence="1 2">
    <name type="scientific">Pelodiscus sinensis</name>
    <name type="common">Chinese softshell turtle</name>
    <name type="synonym">Trionyx sinensis</name>
    <dbReference type="NCBI Taxonomy" id="13735"/>
    <lineage>
        <taxon>Eukaryota</taxon>
        <taxon>Metazoa</taxon>
        <taxon>Chordata</taxon>
        <taxon>Craniata</taxon>
        <taxon>Vertebrata</taxon>
        <taxon>Euteleostomi</taxon>
        <taxon>Archelosauria</taxon>
        <taxon>Testudinata</taxon>
        <taxon>Testudines</taxon>
        <taxon>Cryptodira</taxon>
        <taxon>Trionychia</taxon>
        <taxon>Trionychidae</taxon>
        <taxon>Pelodiscus</taxon>
    </lineage>
</organism>
<sequence length="225" mass="25822">MVPVSCHKHYFLLVGFLGFGFLGFCLNSSVRGQKNNTLIFTKENTIRNCSCSAEIHDCDYSLANLMCSCKTILPYTIHRASYHSDLIVWFTDTSLLGMLLNFTVVHYLKLSLCGTTPLPTEYLAILGLRKLRINSEIKGQFLEQNLTIYNSGDNEMRDKLKMIQKDRQMFLYISVLDTSLFNRYSLLKSYSVENVSSFTDRFPSLPYSDMFSATTNKSYVVTFIY</sequence>
<accession>K7F1S2</accession>
<dbReference type="Proteomes" id="UP000007267">
    <property type="component" value="Unassembled WGS sequence"/>
</dbReference>
<gene>
    <name evidence="1" type="primary">EPCIP</name>
</gene>
<evidence type="ECO:0000313" key="1">
    <source>
        <dbReference type="Ensembl" id="ENSPSIP00000001982.1"/>
    </source>
</evidence>
<dbReference type="GO" id="GO:0160040">
    <property type="term" value="P:mitocytosis"/>
    <property type="evidence" value="ECO:0007669"/>
    <property type="project" value="Ensembl"/>
</dbReference>
<dbReference type="RefSeq" id="XP_006126102.1">
    <property type="nucleotide sequence ID" value="XM_006126040.2"/>
</dbReference>
<dbReference type="EMBL" id="AGCU01106296">
    <property type="status" value="NOT_ANNOTATED_CDS"/>
    <property type="molecule type" value="Genomic_DNA"/>
</dbReference>
<dbReference type="AlphaFoldDB" id="K7F1S2"/>
<evidence type="ECO:0000313" key="2">
    <source>
        <dbReference type="Proteomes" id="UP000007267"/>
    </source>
</evidence>
<dbReference type="GeneID" id="102462760"/>
<dbReference type="CTD" id="56245"/>
<dbReference type="STRING" id="13735.ENSPSIP00000001982"/>
<reference evidence="1" key="3">
    <citation type="submission" date="2025-08" db="UniProtKB">
        <authorList>
            <consortium name="Ensembl"/>
        </authorList>
    </citation>
    <scope>IDENTIFICATION</scope>
</reference>